<evidence type="ECO:0000256" key="16">
    <source>
        <dbReference type="HAMAP-Rule" id="MF_01274"/>
    </source>
</evidence>
<accession>A0ABQ3B3N1</accession>
<evidence type="ECO:0000256" key="11">
    <source>
        <dbReference type="ARBA" id="ARBA00022840"/>
    </source>
</evidence>
<dbReference type="PANTHER" id="PTHR34265:SF1">
    <property type="entry name" value="TYPE III PANTOTHENATE KINASE"/>
    <property type="match status" value="1"/>
</dbReference>
<keyword evidence="18" id="KW-1185">Reference proteome</keyword>
<reference evidence="18" key="1">
    <citation type="journal article" date="2019" name="Int. J. Syst. Evol. Microbiol.">
        <title>The Global Catalogue of Microorganisms (GCM) 10K type strain sequencing project: providing services to taxonomists for standard genome sequencing and annotation.</title>
        <authorList>
            <consortium name="The Broad Institute Genomics Platform"/>
            <consortium name="The Broad Institute Genome Sequencing Center for Infectious Disease"/>
            <person name="Wu L."/>
            <person name="Ma J."/>
        </authorList>
    </citation>
    <scope>NUCLEOTIDE SEQUENCE [LARGE SCALE GENOMIC DNA]</scope>
    <source>
        <strain evidence="18">KCTC 22280</strain>
    </source>
</reference>
<evidence type="ECO:0000256" key="1">
    <source>
        <dbReference type="ARBA" id="ARBA00001206"/>
    </source>
</evidence>
<dbReference type="Pfam" id="PF03309">
    <property type="entry name" value="Pan_kinase"/>
    <property type="match status" value="1"/>
</dbReference>
<sequence>MNLLVDAGNTRIKWQLRDGGALLRAGSGSLEANDLFQGITPGQWEVVSSVSVSTVRSESARQSLESVISAYTSAPVRFFWTRASHGQLVCAYSDPATMGADRWHAMVGAWDLIRGACAVVDAGSAITIDWIDHHGYHLGGYILPGRNMMTGSLRQGTARVLFESQEARGTTPGRSTAECVFHGVNWMIEALAFKLGRDLEVPVLITGGDGALIKEALDNSDGCRIPRAELRPDLVLDGLALVESG</sequence>
<evidence type="ECO:0000256" key="3">
    <source>
        <dbReference type="ARBA" id="ARBA00004496"/>
    </source>
</evidence>
<feature type="binding site" evidence="16">
    <location>
        <position position="121"/>
    </location>
    <ligand>
        <name>K(+)</name>
        <dbReference type="ChEBI" id="CHEBI:29103"/>
    </ligand>
</feature>
<evidence type="ECO:0000256" key="9">
    <source>
        <dbReference type="ARBA" id="ARBA00022741"/>
    </source>
</evidence>
<name>A0ABQ3B3N1_9GAMM</name>
<keyword evidence="9 16" id="KW-0547">Nucleotide-binding</keyword>
<evidence type="ECO:0000256" key="14">
    <source>
        <dbReference type="ARBA" id="ARBA00038036"/>
    </source>
</evidence>
<evidence type="ECO:0000256" key="2">
    <source>
        <dbReference type="ARBA" id="ARBA00001958"/>
    </source>
</evidence>
<feature type="binding site" evidence="16">
    <location>
        <begin position="99"/>
        <end position="102"/>
    </location>
    <ligand>
        <name>substrate</name>
    </ligand>
</feature>
<dbReference type="SUPFAM" id="SSF53067">
    <property type="entry name" value="Actin-like ATPase domain"/>
    <property type="match status" value="2"/>
</dbReference>
<protein>
    <recommendedName>
        <fullName evidence="15 16">Type III pantothenate kinase</fullName>
        <ecNumber evidence="6 16">2.7.1.33</ecNumber>
    </recommendedName>
    <alternativeName>
        <fullName evidence="16">PanK-III</fullName>
    </alternativeName>
    <alternativeName>
        <fullName evidence="16">Pantothenic acid kinase</fullName>
    </alternativeName>
</protein>
<dbReference type="EMBL" id="BMXV01000006">
    <property type="protein sequence ID" value="GGY77548.1"/>
    <property type="molecule type" value="Genomic_DNA"/>
</dbReference>
<feature type="binding site" evidence="16">
    <location>
        <position position="176"/>
    </location>
    <ligand>
        <name>substrate</name>
    </ligand>
</feature>
<evidence type="ECO:0000313" key="17">
    <source>
        <dbReference type="EMBL" id="GGY77548.1"/>
    </source>
</evidence>
<evidence type="ECO:0000256" key="8">
    <source>
        <dbReference type="ARBA" id="ARBA00022679"/>
    </source>
</evidence>
<dbReference type="NCBIfam" id="TIGR00671">
    <property type="entry name" value="baf"/>
    <property type="match status" value="1"/>
</dbReference>
<evidence type="ECO:0000256" key="4">
    <source>
        <dbReference type="ARBA" id="ARBA00005225"/>
    </source>
</evidence>
<feature type="binding site" evidence="16">
    <location>
        <begin position="6"/>
        <end position="13"/>
    </location>
    <ligand>
        <name>ATP</name>
        <dbReference type="ChEBI" id="CHEBI:30616"/>
    </ligand>
</feature>
<feature type="binding site" evidence="16">
    <location>
        <position position="124"/>
    </location>
    <ligand>
        <name>ATP</name>
        <dbReference type="ChEBI" id="CHEBI:30616"/>
    </ligand>
</feature>
<dbReference type="CDD" id="cd24015">
    <property type="entry name" value="ASKHA_NBD_PanK-III"/>
    <property type="match status" value="1"/>
</dbReference>
<dbReference type="Proteomes" id="UP000601597">
    <property type="component" value="Unassembled WGS sequence"/>
</dbReference>
<evidence type="ECO:0000256" key="15">
    <source>
        <dbReference type="ARBA" id="ARBA00040883"/>
    </source>
</evidence>
<keyword evidence="7 16" id="KW-0963">Cytoplasm</keyword>
<gene>
    <name evidence="16 17" type="primary">coaX</name>
    <name evidence="17" type="ORF">GCM10007071_25940</name>
</gene>
<organism evidence="17 18">
    <name type="scientific">Marinobacter zhanjiangensis</name>
    <dbReference type="NCBI Taxonomy" id="578215"/>
    <lineage>
        <taxon>Bacteria</taxon>
        <taxon>Pseudomonadati</taxon>
        <taxon>Pseudomonadota</taxon>
        <taxon>Gammaproteobacteria</taxon>
        <taxon>Pseudomonadales</taxon>
        <taxon>Marinobacteraceae</taxon>
        <taxon>Marinobacter</taxon>
    </lineage>
</organism>
<evidence type="ECO:0000256" key="6">
    <source>
        <dbReference type="ARBA" id="ARBA00012102"/>
    </source>
</evidence>
<evidence type="ECO:0000256" key="7">
    <source>
        <dbReference type="ARBA" id="ARBA00022490"/>
    </source>
</evidence>
<comment type="subunit">
    <text evidence="5 16">Homodimer.</text>
</comment>
<keyword evidence="10 16" id="KW-0418">Kinase</keyword>
<keyword evidence="12 16" id="KW-0630">Potassium</keyword>
<dbReference type="GO" id="GO:0016301">
    <property type="term" value="F:kinase activity"/>
    <property type="evidence" value="ECO:0007669"/>
    <property type="project" value="UniProtKB-KW"/>
</dbReference>
<keyword evidence="16" id="KW-0479">Metal-binding</keyword>
<dbReference type="InterPro" id="IPR043129">
    <property type="entry name" value="ATPase_NBD"/>
</dbReference>
<comment type="catalytic activity">
    <reaction evidence="1 16">
        <text>(R)-pantothenate + ATP = (R)-4'-phosphopantothenate + ADP + H(+)</text>
        <dbReference type="Rhea" id="RHEA:16373"/>
        <dbReference type="ChEBI" id="CHEBI:10986"/>
        <dbReference type="ChEBI" id="CHEBI:15378"/>
        <dbReference type="ChEBI" id="CHEBI:29032"/>
        <dbReference type="ChEBI" id="CHEBI:30616"/>
        <dbReference type="ChEBI" id="CHEBI:456216"/>
        <dbReference type="EC" id="2.7.1.33"/>
    </reaction>
</comment>
<proteinExistence type="inferred from homology"/>
<keyword evidence="13 16" id="KW-0173">Coenzyme A biosynthesis</keyword>
<comment type="caution">
    <text evidence="17">The sequence shown here is derived from an EMBL/GenBank/DDBJ whole genome shotgun (WGS) entry which is preliminary data.</text>
</comment>
<dbReference type="EC" id="2.7.1.33" evidence="6 16"/>
<comment type="similarity">
    <text evidence="14 16">Belongs to the type III pantothenate kinase family.</text>
</comment>
<evidence type="ECO:0000256" key="10">
    <source>
        <dbReference type="ARBA" id="ARBA00022777"/>
    </source>
</evidence>
<comment type="subcellular location">
    <subcellularLocation>
        <location evidence="3 16">Cytoplasm</location>
    </subcellularLocation>
</comment>
<comment type="cofactor">
    <cofactor evidence="2">
        <name>K(+)</name>
        <dbReference type="ChEBI" id="CHEBI:29103"/>
    </cofactor>
</comment>
<keyword evidence="11 16" id="KW-0067">ATP-binding</keyword>
<dbReference type="Gene3D" id="3.30.420.40">
    <property type="match status" value="2"/>
</dbReference>
<comment type="pathway">
    <text evidence="4 16">Cofactor biosynthesis; coenzyme A biosynthesis; CoA from (R)-pantothenate: step 1/5.</text>
</comment>
<comment type="function">
    <text evidence="16">Catalyzes the phosphorylation of pantothenate (Pan), the first step in CoA biosynthesis.</text>
</comment>
<comment type="cofactor">
    <cofactor evidence="16">
        <name>NH4(+)</name>
        <dbReference type="ChEBI" id="CHEBI:28938"/>
    </cofactor>
    <cofactor evidence="16">
        <name>K(+)</name>
        <dbReference type="ChEBI" id="CHEBI:29103"/>
    </cofactor>
    <text evidence="16">A monovalent cation. Ammonium or potassium.</text>
</comment>
<feature type="binding site" evidence="16">
    <location>
        <position position="92"/>
    </location>
    <ligand>
        <name>substrate</name>
    </ligand>
</feature>
<keyword evidence="8 16" id="KW-0808">Transferase</keyword>
<feature type="active site" description="Proton acceptor" evidence="16">
    <location>
        <position position="101"/>
    </location>
</feature>
<dbReference type="InterPro" id="IPR004619">
    <property type="entry name" value="Type_III_PanK"/>
</dbReference>
<dbReference type="HAMAP" id="MF_01274">
    <property type="entry name" value="Pantothen_kinase_3"/>
    <property type="match status" value="1"/>
</dbReference>
<dbReference type="RefSeq" id="WP_189577102.1">
    <property type="nucleotide sequence ID" value="NZ_BMXV01000006.1"/>
</dbReference>
<evidence type="ECO:0000313" key="18">
    <source>
        <dbReference type="Proteomes" id="UP000601597"/>
    </source>
</evidence>
<evidence type="ECO:0000256" key="5">
    <source>
        <dbReference type="ARBA" id="ARBA00011738"/>
    </source>
</evidence>
<evidence type="ECO:0000256" key="13">
    <source>
        <dbReference type="ARBA" id="ARBA00022993"/>
    </source>
</evidence>
<dbReference type="PANTHER" id="PTHR34265">
    <property type="entry name" value="TYPE III PANTOTHENATE KINASE"/>
    <property type="match status" value="1"/>
</dbReference>
<evidence type="ECO:0000256" key="12">
    <source>
        <dbReference type="ARBA" id="ARBA00022958"/>
    </source>
</evidence>